<dbReference type="EMBL" id="UYYB01095789">
    <property type="protein sequence ID" value="VDM75751.1"/>
    <property type="molecule type" value="Genomic_DNA"/>
</dbReference>
<dbReference type="InterPro" id="IPR008632">
    <property type="entry name" value="Gp-FAR-1"/>
</dbReference>
<evidence type="ECO:0000256" key="4">
    <source>
        <dbReference type="ARBA" id="ARBA00022729"/>
    </source>
</evidence>
<dbReference type="Pfam" id="PF05823">
    <property type="entry name" value="Gp-FAR-1"/>
    <property type="match status" value="1"/>
</dbReference>
<comment type="subcellular location">
    <subcellularLocation>
        <location evidence="1">Secreted</location>
    </subcellularLocation>
</comment>
<keyword evidence="3" id="KW-0964">Secreted</keyword>
<keyword evidence="8" id="KW-1185">Reference proteome</keyword>
<evidence type="ECO:0000256" key="3">
    <source>
        <dbReference type="ARBA" id="ARBA00022525"/>
    </source>
</evidence>
<dbReference type="OrthoDB" id="5856727at2759"/>
<sequence length="93" mass="10483">MLKTLPPNVKSLFPKENLEFAESISEDEAKILKEVFDKYATFDEIGEMIEAVEKQNPELAKRMRDVLAGNCARLEGLSPAAVDFSKEVAIYFN</sequence>
<dbReference type="GO" id="GO:0008289">
    <property type="term" value="F:lipid binding"/>
    <property type="evidence" value="ECO:0007669"/>
    <property type="project" value="UniProtKB-KW"/>
</dbReference>
<dbReference type="Proteomes" id="UP000270094">
    <property type="component" value="Unassembled WGS sequence"/>
</dbReference>
<evidence type="ECO:0000256" key="5">
    <source>
        <dbReference type="ARBA" id="ARBA00023054"/>
    </source>
</evidence>
<keyword evidence="4" id="KW-0732">Signal</keyword>
<organism evidence="7 8">
    <name type="scientific">Strongylus vulgaris</name>
    <name type="common">Blood worm</name>
    <dbReference type="NCBI Taxonomy" id="40348"/>
    <lineage>
        <taxon>Eukaryota</taxon>
        <taxon>Metazoa</taxon>
        <taxon>Ecdysozoa</taxon>
        <taxon>Nematoda</taxon>
        <taxon>Chromadorea</taxon>
        <taxon>Rhabditida</taxon>
        <taxon>Rhabditina</taxon>
        <taxon>Rhabditomorpha</taxon>
        <taxon>Strongyloidea</taxon>
        <taxon>Strongylidae</taxon>
        <taxon>Strongylus</taxon>
    </lineage>
</organism>
<protein>
    <submittedName>
        <fullName evidence="7">Uncharacterized protein</fullName>
    </submittedName>
</protein>
<name>A0A3P7IS69_STRVU</name>
<gene>
    <name evidence="7" type="ORF">SVUK_LOCUS10749</name>
</gene>
<dbReference type="AlphaFoldDB" id="A0A3P7IS69"/>
<evidence type="ECO:0000256" key="1">
    <source>
        <dbReference type="ARBA" id="ARBA00004613"/>
    </source>
</evidence>
<evidence type="ECO:0000313" key="7">
    <source>
        <dbReference type="EMBL" id="VDM75751.1"/>
    </source>
</evidence>
<keyword evidence="5" id="KW-0175">Coiled coil</keyword>
<proteinExistence type="inferred from homology"/>
<accession>A0A3P7IS69</accession>
<reference evidence="7 8" key="1">
    <citation type="submission" date="2018-11" db="EMBL/GenBank/DDBJ databases">
        <authorList>
            <consortium name="Pathogen Informatics"/>
        </authorList>
    </citation>
    <scope>NUCLEOTIDE SEQUENCE [LARGE SCALE GENOMIC DNA]</scope>
</reference>
<comment type="similarity">
    <text evidence="2">Belongs to the fatty-acid and retinol-binding protein (FARBP) family.</text>
</comment>
<dbReference type="Gene3D" id="1.20.120.1100">
    <property type="match status" value="1"/>
</dbReference>
<evidence type="ECO:0000256" key="6">
    <source>
        <dbReference type="ARBA" id="ARBA00023121"/>
    </source>
</evidence>
<dbReference type="GO" id="GO:0005576">
    <property type="term" value="C:extracellular region"/>
    <property type="evidence" value="ECO:0007669"/>
    <property type="project" value="UniProtKB-SubCell"/>
</dbReference>
<evidence type="ECO:0000256" key="2">
    <source>
        <dbReference type="ARBA" id="ARBA00006648"/>
    </source>
</evidence>
<keyword evidence="6" id="KW-0446">Lipid-binding</keyword>
<evidence type="ECO:0000313" key="8">
    <source>
        <dbReference type="Proteomes" id="UP000270094"/>
    </source>
</evidence>